<gene>
    <name evidence="9" type="ORF">SAMN04487819_11346</name>
</gene>
<organism evidence="9 10">
    <name type="scientific">Actinopolyspora alba</name>
    <dbReference type="NCBI Taxonomy" id="673379"/>
    <lineage>
        <taxon>Bacteria</taxon>
        <taxon>Bacillati</taxon>
        <taxon>Actinomycetota</taxon>
        <taxon>Actinomycetes</taxon>
        <taxon>Actinopolysporales</taxon>
        <taxon>Actinopolysporaceae</taxon>
        <taxon>Actinopolyspora</taxon>
        <taxon>Actinopolyspora alba group</taxon>
    </lineage>
</organism>
<name>A0A1I2ACV2_9ACTN</name>
<dbReference type="Gene3D" id="1.20.1720.10">
    <property type="entry name" value="Multidrug resistance protein D"/>
    <property type="match status" value="1"/>
</dbReference>
<evidence type="ECO:0000256" key="4">
    <source>
        <dbReference type="ARBA" id="ARBA00022692"/>
    </source>
</evidence>
<accession>A0A1I2ACV2</accession>
<dbReference type="InterPro" id="IPR002734">
    <property type="entry name" value="RibDG_C"/>
</dbReference>
<dbReference type="PANTHER" id="PTHR42718:SF47">
    <property type="entry name" value="METHYL VIOLOGEN RESISTANCE PROTEIN SMVA"/>
    <property type="match status" value="1"/>
</dbReference>
<feature type="transmembrane region" description="Helical" evidence="7">
    <location>
        <begin position="12"/>
        <end position="31"/>
    </location>
</feature>
<evidence type="ECO:0000256" key="5">
    <source>
        <dbReference type="ARBA" id="ARBA00022989"/>
    </source>
</evidence>
<keyword evidence="10" id="KW-1185">Reference proteome</keyword>
<evidence type="ECO:0000313" key="9">
    <source>
        <dbReference type="EMBL" id="SFE41791.1"/>
    </source>
</evidence>
<evidence type="ECO:0000256" key="7">
    <source>
        <dbReference type="SAM" id="Phobius"/>
    </source>
</evidence>
<dbReference type="PROSITE" id="PS50850">
    <property type="entry name" value="MFS"/>
    <property type="match status" value="1"/>
</dbReference>
<dbReference type="Pfam" id="PF07690">
    <property type="entry name" value="MFS_1"/>
    <property type="match status" value="1"/>
</dbReference>
<dbReference type="GO" id="GO:0009231">
    <property type="term" value="P:riboflavin biosynthetic process"/>
    <property type="evidence" value="ECO:0007669"/>
    <property type="project" value="InterPro"/>
</dbReference>
<keyword evidence="4 7" id="KW-0812">Transmembrane</keyword>
<dbReference type="AlphaFoldDB" id="A0A1I2ACV2"/>
<feature type="domain" description="Major facilitator superfamily (MFS) profile" evidence="8">
    <location>
        <begin position="6"/>
        <end position="373"/>
    </location>
</feature>
<dbReference type="SUPFAM" id="SSF53597">
    <property type="entry name" value="Dihydrofolate reductase-like"/>
    <property type="match status" value="1"/>
</dbReference>
<dbReference type="SUPFAM" id="SSF103473">
    <property type="entry name" value="MFS general substrate transporter"/>
    <property type="match status" value="1"/>
</dbReference>
<dbReference type="PANTHER" id="PTHR42718">
    <property type="entry name" value="MAJOR FACILITATOR SUPERFAMILY MULTIDRUG TRANSPORTER MFSC"/>
    <property type="match status" value="1"/>
</dbReference>
<evidence type="ECO:0000256" key="2">
    <source>
        <dbReference type="ARBA" id="ARBA00022448"/>
    </source>
</evidence>
<keyword evidence="2" id="KW-0813">Transport</keyword>
<evidence type="ECO:0000256" key="6">
    <source>
        <dbReference type="ARBA" id="ARBA00023136"/>
    </source>
</evidence>
<feature type="transmembrane region" description="Helical" evidence="7">
    <location>
        <begin position="97"/>
        <end position="118"/>
    </location>
</feature>
<dbReference type="GO" id="GO:0005886">
    <property type="term" value="C:plasma membrane"/>
    <property type="evidence" value="ECO:0007669"/>
    <property type="project" value="UniProtKB-SubCell"/>
</dbReference>
<dbReference type="InterPro" id="IPR024072">
    <property type="entry name" value="DHFR-like_dom_sf"/>
</dbReference>
<proteinExistence type="predicted"/>
<feature type="transmembrane region" description="Helical" evidence="7">
    <location>
        <begin position="130"/>
        <end position="159"/>
    </location>
</feature>
<evidence type="ECO:0000259" key="8">
    <source>
        <dbReference type="PROSITE" id="PS50850"/>
    </source>
</evidence>
<reference evidence="10" key="1">
    <citation type="submission" date="2016-10" db="EMBL/GenBank/DDBJ databases">
        <authorList>
            <person name="Varghese N."/>
            <person name="Submissions S."/>
        </authorList>
    </citation>
    <scope>NUCLEOTIDE SEQUENCE [LARGE SCALE GENOMIC DNA]</scope>
    <source>
        <strain evidence="10">DSM 45004</strain>
    </source>
</reference>
<feature type="transmembrane region" description="Helical" evidence="7">
    <location>
        <begin position="43"/>
        <end position="60"/>
    </location>
</feature>
<dbReference type="Proteomes" id="UP000198716">
    <property type="component" value="Unassembled WGS sequence"/>
</dbReference>
<keyword evidence="3" id="KW-1003">Cell membrane</keyword>
<dbReference type="PRINTS" id="PR01035">
    <property type="entry name" value="TCRTETA"/>
</dbReference>
<dbReference type="InterPro" id="IPR011701">
    <property type="entry name" value="MFS"/>
</dbReference>
<comment type="subcellular location">
    <subcellularLocation>
        <location evidence="1">Cell membrane</location>
        <topology evidence="1">Multi-pass membrane protein</topology>
    </subcellularLocation>
</comment>
<dbReference type="Gene3D" id="3.40.430.10">
    <property type="entry name" value="Dihydrofolate Reductase, subunit A"/>
    <property type="match status" value="1"/>
</dbReference>
<dbReference type="InterPro" id="IPR036259">
    <property type="entry name" value="MFS_trans_sf"/>
</dbReference>
<evidence type="ECO:0000256" key="1">
    <source>
        <dbReference type="ARBA" id="ARBA00004651"/>
    </source>
</evidence>
<dbReference type="CDD" id="cd17321">
    <property type="entry name" value="MFS_MMR_MDR_like"/>
    <property type="match status" value="1"/>
</dbReference>
<dbReference type="Pfam" id="PF01872">
    <property type="entry name" value="RibD_C"/>
    <property type="match status" value="1"/>
</dbReference>
<evidence type="ECO:0000256" key="3">
    <source>
        <dbReference type="ARBA" id="ARBA00022475"/>
    </source>
</evidence>
<keyword evidence="5 7" id="KW-1133">Transmembrane helix</keyword>
<dbReference type="EMBL" id="FOMZ01000013">
    <property type="protein sequence ID" value="SFE41791.1"/>
    <property type="molecule type" value="Genomic_DNA"/>
</dbReference>
<evidence type="ECO:0000313" key="10">
    <source>
        <dbReference type="Proteomes" id="UP000198716"/>
    </source>
</evidence>
<protein>
    <submittedName>
        <fullName evidence="9">RibD C-terminal domain-containing protein</fullName>
    </submittedName>
</protein>
<dbReference type="GO" id="GO:0022857">
    <property type="term" value="F:transmembrane transporter activity"/>
    <property type="evidence" value="ECO:0007669"/>
    <property type="project" value="InterPro"/>
</dbReference>
<dbReference type="InterPro" id="IPR001958">
    <property type="entry name" value="Tet-R_TetA/multi-R_MdtG-like"/>
</dbReference>
<feature type="transmembrane region" description="Helical" evidence="7">
    <location>
        <begin position="72"/>
        <end position="91"/>
    </location>
</feature>
<dbReference type="InterPro" id="IPR020846">
    <property type="entry name" value="MFS_dom"/>
</dbReference>
<dbReference type="GO" id="GO:0008703">
    <property type="term" value="F:5-amino-6-(5-phosphoribosylamino)uracil reductase activity"/>
    <property type="evidence" value="ECO:0007669"/>
    <property type="project" value="InterPro"/>
</dbReference>
<sequence>MAGMDRARGTALPTLLVSIDVYVLLLALPRLTEDLGASRVGKLWITDIYGFLLAGFLITMGTLGDRTGRKKLLLIGAAAFGAASVVAAYSTSPAMLIAARAVLGVAGAILTPSTISLIRTLFRDPKQMGLAIGLWGTCFSAGAVIGPVIGGAMLTRFWWGSVFCRSAAAARLAPEHRPTGSVTRIVVVNHVTLDGVVQGPGRAEEDTRDGFAHGGWAEANTDDVLLRVWGEAMSGSGGFLLGRRTYEDVLGFWNARESPFREALNSVRKYIASTTLTDPLPWPNSTLLGDDVPVVIAGLREQPGGDLVIMGSGELVRTLEASDLVDRYVLSSHPLVLGSGRRLFPDGFAVTAFELADTTTTGVVIASYARGAR</sequence>
<keyword evidence="6 7" id="KW-0472">Membrane</keyword>